<comment type="caution">
    <text evidence="2">The sequence shown here is derived from an EMBL/GenBank/DDBJ whole genome shotgun (WGS) entry which is preliminary data.</text>
</comment>
<feature type="region of interest" description="Disordered" evidence="1">
    <location>
        <begin position="1"/>
        <end position="83"/>
    </location>
</feature>
<proteinExistence type="predicted"/>
<feature type="compositionally biased region" description="Polar residues" evidence="1">
    <location>
        <begin position="1"/>
        <end position="18"/>
    </location>
</feature>
<dbReference type="AlphaFoldDB" id="A0A8H3H5J1"/>
<dbReference type="Proteomes" id="UP000663843">
    <property type="component" value="Unassembled WGS sequence"/>
</dbReference>
<evidence type="ECO:0000313" key="2">
    <source>
        <dbReference type="EMBL" id="CAE6481950.1"/>
    </source>
</evidence>
<organism evidence="2 3">
    <name type="scientific">Rhizoctonia solani</name>
    <dbReference type="NCBI Taxonomy" id="456999"/>
    <lineage>
        <taxon>Eukaryota</taxon>
        <taxon>Fungi</taxon>
        <taxon>Dikarya</taxon>
        <taxon>Basidiomycota</taxon>
        <taxon>Agaricomycotina</taxon>
        <taxon>Agaricomycetes</taxon>
        <taxon>Cantharellales</taxon>
        <taxon>Ceratobasidiaceae</taxon>
        <taxon>Rhizoctonia</taxon>
    </lineage>
</organism>
<gene>
    <name evidence="2" type="ORF">RDB_LOCUS119434</name>
</gene>
<reference evidence="2" key="1">
    <citation type="submission" date="2021-01" db="EMBL/GenBank/DDBJ databases">
        <authorList>
            <person name="Kaushik A."/>
        </authorList>
    </citation>
    <scope>NUCLEOTIDE SEQUENCE</scope>
    <source>
        <strain evidence="2">AG2-2IIIB</strain>
    </source>
</reference>
<dbReference type="EMBL" id="CAJMWT010003972">
    <property type="protein sequence ID" value="CAE6481950.1"/>
    <property type="molecule type" value="Genomic_DNA"/>
</dbReference>
<protein>
    <submittedName>
        <fullName evidence="2">Uncharacterized protein</fullName>
    </submittedName>
</protein>
<evidence type="ECO:0000313" key="3">
    <source>
        <dbReference type="Proteomes" id="UP000663843"/>
    </source>
</evidence>
<accession>A0A8H3H5J1</accession>
<evidence type="ECO:0000256" key="1">
    <source>
        <dbReference type="SAM" id="MobiDB-lite"/>
    </source>
</evidence>
<sequence length="115" mass="13166">MESCSLTFQPNQPSSNQHGRAKDGPMTQTRLTFPIANAPKHKRTESSCKREGRKNQEGLKRAREDKKNSTKTRKTRRKEAEEDLLVKQGGESANVTLFLHVSFSRFRLHVQLKMA</sequence>
<feature type="compositionally biased region" description="Basic and acidic residues" evidence="1">
    <location>
        <begin position="44"/>
        <end position="68"/>
    </location>
</feature>
<name>A0A8H3H5J1_9AGAM</name>
<dbReference type="OrthoDB" id="3180748at2759"/>